<keyword evidence="3" id="KW-1185">Reference proteome</keyword>
<evidence type="ECO:0000256" key="1">
    <source>
        <dbReference type="SAM" id="SignalP"/>
    </source>
</evidence>
<evidence type="ECO:0000313" key="3">
    <source>
        <dbReference type="Proteomes" id="UP000070121"/>
    </source>
</evidence>
<comment type="caution">
    <text evidence="2">The sequence shown here is derived from an EMBL/GenBank/DDBJ whole genome shotgun (WGS) entry which is preliminary data.</text>
</comment>
<evidence type="ECO:0000313" key="2">
    <source>
        <dbReference type="EMBL" id="KXH68903.1"/>
    </source>
</evidence>
<accession>A0A135V874</accession>
<sequence>MLLQDICLLGLLMVARVSADKHRLCACISDQGLVGVQIDDDATKAVVNAYDGRFIYAGGNWFSDELHGAPYSGSYWHAIEGSVNGATDDGWVGGDEAHGLCKKQNCDSACFSPGDSFNWQGCGPNDECFTSKAKKTDKFGNPVLEDFLTDYRAHEIIEVLVIAVFHSGRVVRAKASGPMAPIWLQEPSALRQHCDQDYFTLPHFLDSGDLGCLFHALAYSHLMTMLKPACWPDIEFARETALYPQR</sequence>
<keyword evidence="1" id="KW-0732">Signal</keyword>
<gene>
    <name evidence="2" type="ORF">CSAL01_04052</name>
</gene>
<reference evidence="2 3" key="1">
    <citation type="submission" date="2014-02" db="EMBL/GenBank/DDBJ databases">
        <title>The genome sequence of Colletotrichum salicis CBS 607.94.</title>
        <authorList>
            <person name="Baroncelli R."/>
            <person name="Thon M.R."/>
        </authorList>
    </citation>
    <scope>NUCLEOTIDE SEQUENCE [LARGE SCALE GENOMIC DNA]</scope>
    <source>
        <strain evidence="2 3">CBS 607.94</strain>
    </source>
</reference>
<dbReference type="OrthoDB" id="4794919at2759"/>
<name>A0A135V874_9PEZI</name>
<protein>
    <submittedName>
        <fullName evidence="2">Uncharacterized protein</fullName>
    </submittedName>
</protein>
<dbReference type="EMBL" id="JFFI01000201">
    <property type="protein sequence ID" value="KXH68903.1"/>
    <property type="molecule type" value="Genomic_DNA"/>
</dbReference>
<dbReference type="AlphaFoldDB" id="A0A135V874"/>
<proteinExistence type="predicted"/>
<feature type="signal peptide" evidence="1">
    <location>
        <begin position="1"/>
        <end position="19"/>
    </location>
</feature>
<feature type="chain" id="PRO_5007805742" evidence="1">
    <location>
        <begin position="20"/>
        <end position="246"/>
    </location>
</feature>
<dbReference type="Proteomes" id="UP000070121">
    <property type="component" value="Unassembled WGS sequence"/>
</dbReference>
<organism evidence="2 3">
    <name type="scientific">Colletotrichum salicis</name>
    <dbReference type="NCBI Taxonomy" id="1209931"/>
    <lineage>
        <taxon>Eukaryota</taxon>
        <taxon>Fungi</taxon>
        <taxon>Dikarya</taxon>
        <taxon>Ascomycota</taxon>
        <taxon>Pezizomycotina</taxon>
        <taxon>Sordariomycetes</taxon>
        <taxon>Hypocreomycetidae</taxon>
        <taxon>Glomerellales</taxon>
        <taxon>Glomerellaceae</taxon>
        <taxon>Colletotrichum</taxon>
        <taxon>Colletotrichum acutatum species complex</taxon>
    </lineage>
</organism>